<keyword evidence="2" id="KW-1185">Reference proteome</keyword>
<sequence length="118" mass="14022">MRQIFILSVRFYQKSLSSLSVGACRYYPSCSEYTLWLLYFDNPFIALYKSLLRILSCNQFFVGGIAYPKARLKFKNIVFVRKKVKYWFVPTANTSFLDIMRVSSQTYIMRVYIIKSIF</sequence>
<reference evidence="1 2" key="1">
    <citation type="journal article" date="2014" name="Genome Announc.">
        <title>Draft genome sequences of eight enterohepatic helicobacter species isolated from both laboratory and wild rodents.</title>
        <authorList>
            <person name="Sheh A."/>
            <person name="Shen Z."/>
            <person name="Fox J.G."/>
        </authorList>
    </citation>
    <scope>NUCLEOTIDE SEQUENCE [LARGE SCALE GENOMIC DNA]</scope>
    <source>
        <strain evidence="1 2">MIT 98-6810</strain>
    </source>
</reference>
<dbReference type="SMART" id="SM01234">
    <property type="entry name" value="Haemolytic"/>
    <property type="match status" value="1"/>
</dbReference>
<dbReference type="STRING" id="76936.BN2458_PEG1301"/>
<organism evidence="1 2">
    <name type="scientific">Helicobacter typhlonius</name>
    <dbReference type="NCBI Taxonomy" id="76936"/>
    <lineage>
        <taxon>Bacteria</taxon>
        <taxon>Pseudomonadati</taxon>
        <taxon>Campylobacterota</taxon>
        <taxon>Epsilonproteobacteria</taxon>
        <taxon>Campylobacterales</taxon>
        <taxon>Helicobacteraceae</taxon>
        <taxon>Helicobacter</taxon>
    </lineage>
</organism>
<gene>
    <name evidence="1" type="primary">yidD</name>
    <name evidence="1" type="ORF">LS75_004430</name>
</gene>
<dbReference type="EMBL" id="JRPF02000004">
    <property type="protein sequence ID" value="TLD78725.1"/>
    <property type="molecule type" value="Genomic_DNA"/>
</dbReference>
<dbReference type="AlphaFoldDB" id="A0A4U8RZG6"/>
<proteinExistence type="predicted"/>
<protein>
    <submittedName>
        <fullName evidence="1">Membrane protein insertion efficiency factor YidD</fullName>
    </submittedName>
</protein>
<comment type="caution">
    <text evidence="1">The sequence shown here is derived from an EMBL/GenBank/DDBJ whole genome shotgun (WGS) entry which is preliminary data.</text>
</comment>
<evidence type="ECO:0000313" key="2">
    <source>
        <dbReference type="Proteomes" id="UP000029925"/>
    </source>
</evidence>
<dbReference type="InterPro" id="IPR002696">
    <property type="entry name" value="Membr_insert_effic_factor_YidD"/>
</dbReference>
<dbReference type="Pfam" id="PF01809">
    <property type="entry name" value="YidD"/>
    <property type="match status" value="1"/>
</dbReference>
<dbReference type="OrthoDB" id="9801753at2"/>
<dbReference type="Proteomes" id="UP000029925">
    <property type="component" value="Unassembled WGS sequence"/>
</dbReference>
<name>A0A4U8RZG6_9HELI</name>
<dbReference type="NCBIfam" id="TIGR00278">
    <property type="entry name" value="membrane protein insertion efficiency factor YidD"/>
    <property type="match status" value="1"/>
</dbReference>
<evidence type="ECO:0000313" key="1">
    <source>
        <dbReference type="EMBL" id="TLD78725.1"/>
    </source>
</evidence>
<accession>A0A4U8RZG6</accession>